<name>A0A5B7HZI0_PORTR</name>
<evidence type="ECO:0000313" key="2">
    <source>
        <dbReference type="Proteomes" id="UP000324222"/>
    </source>
</evidence>
<gene>
    <name evidence="1" type="ORF">E2C01_069423</name>
</gene>
<organism evidence="1 2">
    <name type="scientific">Portunus trituberculatus</name>
    <name type="common">Swimming crab</name>
    <name type="synonym">Neptunus trituberculatus</name>
    <dbReference type="NCBI Taxonomy" id="210409"/>
    <lineage>
        <taxon>Eukaryota</taxon>
        <taxon>Metazoa</taxon>
        <taxon>Ecdysozoa</taxon>
        <taxon>Arthropoda</taxon>
        <taxon>Crustacea</taxon>
        <taxon>Multicrustacea</taxon>
        <taxon>Malacostraca</taxon>
        <taxon>Eumalacostraca</taxon>
        <taxon>Eucarida</taxon>
        <taxon>Decapoda</taxon>
        <taxon>Pleocyemata</taxon>
        <taxon>Brachyura</taxon>
        <taxon>Eubrachyura</taxon>
        <taxon>Portunoidea</taxon>
        <taxon>Portunidae</taxon>
        <taxon>Portuninae</taxon>
        <taxon>Portunus</taxon>
    </lineage>
</organism>
<dbReference type="Proteomes" id="UP000324222">
    <property type="component" value="Unassembled WGS sequence"/>
</dbReference>
<reference evidence="1 2" key="1">
    <citation type="submission" date="2019-05" db="EMBL/GenBank/DDBJ databases">
        <title>Another draft genome of Portunus trituberculatus and its Hox gene families provides insights of decapod evolution.</title>
        <authorList>
            <person name="Jeong J.-H."/>
            <person name="Song I."/>
            <person name="Kim S."/>
            <person name="Choi T."/>
            <person name="Kim D."/>
            <person name="Ryu S."/>
            <person name="Kim W."/>
        </authorList>
    </citation>
    <scope>NUCLEOTIDE SEQUENCE [LARGE SCALE GENOMIC DNA]</scope>
    <source>
        <tissue evidence="1">Muscle</tissue>
    </source>
</reference>
<dbReference type="EMBL" id="VSRR010040236">
    <property type="protein sequence ID" value="MPC75039.1"/>
    <property type="molecule type" value="Genomic_DNA"/>
</dbReference>
<comment type="caution">
    <text evidence="1">The sequence shown here is derived from an EMBL/GenBank/DDBJ whole genome shotgun (WGS) entry which is preliminary data.</text>
</comment>
<protein>
    <submittedName>
        <fullName evidence="1">Uncharacterized protein</fullName>
    </submittedName>
</protein>
<accession>A0A5B7HZI0</accession>
<proteinExistence type="predicted"/>
<dbReference type="AlphaFoldDB" id="A0A5B7HZI0"/>
<sequence>MTYNGAAPGGTRAEGGRHEVLHSGNTNLVSGRWTVLNTCLTFSSAVVVFR</sequence>
<keyword evidence="2" id="KW-1185">Reference proteome</keyword>
<evidence type="ECO:0000313" key="1">
    <source>
        <dbReference type="EMBL" id="MPC75039.1"/>
    </source>
</evidence>